<evidence type="ECO:0000313" key="5">
    <source>
        <dbReference type="Proteomes" id="UP001155079"/>
    </source>
</evidence>
<evidence type="ECO:0000256" key="1">
    <source>
        <dbReference type="ARBA" id="ARBA00009986"/>
    </source>
</evidence>
<dbReference type="InterPro" id="IPR050740">
    <property type="entry name" value="Aldehyde_DH_Superfamily"/>
</dbReference>
<dbReference type="Gene3D" id="3.40.605.10">
    <property type="entry name" value="Aldehyde Dehydrogenase, Chain A, domain 1"/>
    <property type="match status" value="1"/>
</dbReference>
<protein>
    <submittedName>
        <fullName evidence="4">NAD-dependent succinate-semialdehyde dehydrogenase</fullName>
    </submittedName>
</protein>
<evidence type="ECO:0000256" key="2">
    <source>
        <dbReference type="ARBA" id="ARBA00023002"/>
    </source>
</evidence>
<dbReference type="EMBL" id="JAMQAY010000004">
    <property type="protein sequence ID" value="MCM2402072.1"/>
    <property type="molecule type" value="Genomic_DNA"/>
</dbReference>
<dbReference type="InterPro" id="IPR015590">
    <property type="entry name" value="Aldehyde_DH_dom"/>
</dbReference>
<dbReference type="InterPro" id="IPR016161">
    <property type="entry name" value="Ald_DH/histidinol_DH"/>
</dbReference>
<feature type="domain" description="Aldehyde dehydrogenase" evidence="3">
    <location>
        <begin position="23"/>
        <end position="480"/>
    </location>
</feature>
<dbReference type="Pfam" id="PF00171">
    <property type="entry name" value="Aldedh"/>
    <property type="match status" value="1"/>
</dbReference>
<dbReference type="PANTHER" id="PTHR43353:SF5">
    <property type="entry name" value="SUCCINATE-SEMIALDEHYDE DEHYDROGENASE, MITOCHONDRIAL"/>
    <property type="match status" value="1"/>
</dbReference>
<comment type="caution">
    <text evidence="4">The sequence shown here is derived from an EMBL/GenBank/DDBJ whole genome shotgun (WGS) entry which is preliminary data.</text>
</comment>
<proteinExistence type="inferred from homology"/>
<dbReference type="CDD" id="cd07103">
    <property type="entry name" value="ALDH_F5_SSADH_GabD"/>
    <property type="match status" value="1"/>
</dbReference>
<sequence length="484" mass="51870">MKDLEKSMTYPAPKMFIAGVWRGASNGASLPVINPATEEVIGQVPVATEADLEEAVAAAVAGFKIWRDVSAFERYRIMRKAAELMRSRSQEIIRNLTIEQGKPLAEATIETLACADVIDWLAEEGRRNYGRIVPARAANVQQLVIREPVGPVAAFTPWNFPLNQAVRKISAALATGCSVVIKAPEETPASVMALIAAFADAGVPDGVINLVFGVPAQISEYLIAHPDIRKISFTGSTAVGKQLAALAGLHMKRSTMELGGHAPAIIFDDADVDQAAKLLGFSKYRNAGQVCVSPTRFLVHENVYERFLEGFMAVAKNIKVGNGLDEGTNMGPLAHDRRIPAMETLVADARAKGAEIALGGERLNSKGYFFQPTVITNLPSDARILSEEPFGPLAPMIPFRDTEAMIEEANRLPYGLAAYAFTSATETRALLAKKVEAGMLTINHLGLALPEIPFGGIKDSGQGSEGGTEALDAYVNTKLVTEAI</sequence>
<accession>A0ABT0VAS5</accession>
<organism evidence="4 5">
    <name type="scientific">Ciceribacter sichuanensis</name>
    <dbReference type="NCBI Taxonomy" id="2949647"/>
    <lineage>
        <taxon>Bacteria</taxon>
        <taxon>Pseudomonadati</taxon>
        <taxon>Pseudomonadota</taxon>
        <taxon>Alphaproteobacteria</taxon>
        <taxon>Hyphomicrobiales</taxon>
        <taxon>Rhizobiaceae</taxon>
        <taxon>Ciceribacter</taxon>
    </lineage>
</organism>
<name>A0ABT0VAS5_9HYPH</name>
<reference evidence="4 5" key="1">
    <citation type="submission" date="2022-06" db="EMBL/GenBank/DDBJ databases">
        <authorList>
            <person name="Sun Q."/>
        </authorList>
    </citation>
    <scope>NUCLEOTIDE SEQUENCE [LARGE SCALE GENOMIC DNA]</scope>
    <source>
        <strain evidence="4 5">S153</strain>
    </source>
</reference>
<dbReference type="InterPro" id="IPR016162">
    <property type="entry name" value="Ald_DH_N"/>
</dbReference>
<evidence type="ECO:0000259" key="3">
    <source>
        <dbReference type="Pfam" id="PF00171"/>
    </source>
</evidence>
<evidence type="ECO:0000313" key="4">
    <source>
        <dbReference type="EMBL" id="MCM2402072.1"/>
    </source>
</evidence>
<dbReference type="SUPFAM" id="SSF53720">
    <property type="entry name" value="ALDH-like"/>
    <property type="match status" value="1"/>
</dbReference>
<keyword evidence="2" id="KW-0560">Oxidoreductase</keyword>
<dbReference type="PANTHER" id="PTHR43353">
    <property type="entry name" value="SUCCINATE-SEMIALDEHYDE DEHYDROGENASE, MITOCHONDRIAL"/>
    <property type="match status" value="1"/>
</dbReference>
<dbReference type="Gene3D" id="3.40.309.10">
    <property type="entry name" value="Aldehyde Dehydrogenase, Chain A, domain 2"/>
    <property type="match status" value="1"/>
</dbReference>
<dbReference type="InterPro" id="IPR016163">
    <property type="entry name" value="Ald_DH_C"/>
</dbReference>
<dbReference type="Proteomes" id="UP001155079">
    <property type="component" value="Unassembled WGS sequence"/>
</dbReference>
<gene>
    <name evidence="4" type="ORF">NBH20_12960</name>
</gene>
<comment type="similarity">
    <text evidence="1">Belongs to the aldehyde dehydrogenase family.</text>
</comment>
<keyword evidence="5" id="KW-1185">Reference proteome</keyword>